<keyword evidence="3" id="KW-0658">Purine biosynthesis</keyword>
<dbReference type="GO" id="GO:0035999">
    <property type="term" value="P:tetrahydrofolate interconversion"/>
    <property type="evidence" value="ECO:0007669"/>
    <property type="project" value="TreeGrafter"/>
</dbReference>
<keyword evidence="6" id="KW-0560">Oxidoreductase</keyword>
<dbReference type="AlphaFoldDB" id="A0A0G0ZH90"/>
<evidence type="ECO:0000256" key="4">
    <source>
        <dbReference type="ARBA" id="ARBA00022801"/>
    </source>
</evidence>
<keyword evidence="7" id="KW-0486">Methionine biosynthesis</keyword>
<keyword evidence="2" id="KW-0554">One-carbon metabolism</keyword>
<keyword evidence="5" id="KW-0521">NADP</keyword>
<dbReference type="GO" id="GO:0009086">
    <property type="term" value="P:methionine biosynthetic process"/>
    <property type="evidence" value="ECO:0007669"/>
    <property type="project" value="UniProtKB-KW"/>
</dbReference>
<dbReference type="InterPro" id="IPR046346">
    <property type="entry name" value="Aminoacid_DH-like_N_sf"/>
</dbReference>
<dbReference type="Gene3D" id="3.40.50.720">
    <property type="entry name" value="NAD(P)-binding Rossmann-like Domain"/>
    <property type="match status" value="1"/>
</dbReference>
<dbReference type="GO" id="GO:0006164">
    <property type="term" value="P:purine nucleotide biosynthetic process"/>
    <property type="evidence" value="ECO:0007669"/>
    <property type="project" value="UniProtKB-KW"/>
</dbReference>
<evidence type="ECO:0000256" key="2">
    <source>
        <dbReference type="ARBA" id="ARBA00022563"/>
    </source>
</evidence>
<evidence type="ECO:0000256" key="7">
    <source>
        <dbReference type="ARBA" id="ARBA00023167"/>
    </source>
</evidence>
<gene>
    <name evidence="11" type="ORF">UV12_C0003G0044</name>
</gene>
<keyword evidence="8" id="KW-0511">Multifunctional enzyme</keyword>
<name>A0A0G0ZH90_9BACT</name>
<dbReference type="SUPFAM" id="SSF51735">
    <property type="entry name" value="NAD(P)-binding Rossmann-fold domains"/>
    <property type="match status" value="1"/>
</dbReference>
<evidence type="ECO:0000313" key="11">
    <source>
        <dbReference type="EMBL" id="KKS48085.1"/>
    </source>
</evidence>
<comment type="caution">
    <text evidence="11">The sequence shown here is derived from an EMBL/GenBank/DDBJ whole genome shotgun (WGS) entry which is preliminary data.</text>
</comment>
<keyword evidence="4" id="KW-0378">Hydrolase</keyword>
<evidence type="ECO:0000256" key="8">
    <source>
        <dbReference type="ARBA" id="ARBA00023268"/>
    </source>
</evidence>
<dbReference type="STRING" id="1618756.UV12_C0003G0044"/>
<evidence type="ECO:0000256" key="3">
    <source>
        <dbReference type="ARBA" id="ARBA00022755"/>
    </source>
</evidence>
<evidence type="ECO:0000259" key="10">
    <source>
        <dbReference type="Pfam" id="PF02882"/>
    </source>
</evidence>
<feature type="domain" description="Tetrahydrofolate dehydrogenase/cyclohydrolase catalytic" evidence="9">
    <location>
        <begin position="3"/>
        <end position="112"/>
    </location>
</feature>
<dbReference type="Proteomes" id="UP000034704">
    <property type="component" value="Unassembled WGS sequence"/>
</dbReference>
<sequence>MLVDGNKIAKSLEEKLSTELLFSVPKKVCFVVFGGNGATEQFVKMKSRVAERVGVAVDVKKYPDTKNTEDAVEIVRELGEKDYDGIVAQLPFTAGIDTQTVLDVVPPHKDIDVLGTIAKESYAKGEIDRTPPVAQAVREILESCNIKLLGKKIVVVGQGRLVGEPVHLMLKRMKVPHDVVDIKTSEKGKLALYKNADIIISGIGVPHDIKPEMIKDGVVLIDAGTSEQAGKLVGDIDPACESKASFITPVPGGVGPITIVSLLRNLF</sequence>
<dbReference type="PROSITE" id="PS00767">
    <property type="entry name" value="THF_DHG_CYH_2"/>
    <property type="match status" value="1"/>
</dbReference>
<dbReference type="InterPro" id="IPR020631">
    <property type="entry name" value="THF_DH/CycHdrlase_NAD-bd_dom"/>
</dbReference>
<keyword evidence="7" id="KW-0028">Amino-acid biosynthesis</keyword>
<dbReference type="InterPro" id="IPR000672">
    <property type="entry name" value="THF_DH/CycHdrlase"/>
</dbReference>
<evidence type="ECO:0000256" key="6">
    <source>
        <dbReference type="ARBA" id="ARBA00023002"/>
    </source>
</evidence>
<dbReference type="InterPro" id="IPR020867">
    <property type="entry name" value="THF_DH/CycHdrlase_CS"/>
</dbReference>
<organism evidence="11 12">
    <name type="scientific">Candidatus Nomurabacteria bacterium GW2011_GWC2_42_20</name>
    <dbReference type="NCBI Taxonomy" id="1618756"/>
    <lineage>
        <taxon>Bacteria</taxon>
        <taxon>Candidatus Nomuraibacteriota</taxon>
    </lineage>
</organism>
<dbReference type="GO" id="GO:0004488">
    <property type="term" value="F:methylenetetrahydrofolate dehydrogenase (NADP+) activity"/>
    <property type="evidence" value="ECO:0007669"/>
    <property type="project" value="InterPro"/>
</dbReference>
<dbReference type="Gene3D" id="3.40.50.10860">
    <property type="entry name" value="Leucine Dehydrogenase, chain A, domain 1"/>
    <property type="match status" value="1"/>
</dbReference>
<dbReference type="PRINTS" id="PR00085">
    <property type="entry name" value="THFDHDRGNASE"/>
</dbReference>
<evidence type="ECO:0000313" key="12">
    <source>
        <dbReference type="Proteomes" id="UP000034704"/>
    </source>
</evidence>
<dbReference type="GO" id="GO:0005829">
    <property type="term" value="C:cytosol"/>
    <property type="evidence" value="ECO:0007669"/>
    <property type="project" value="TreeGrafter"/>
</dbReference>
<dbReference type="Pfam" id="PF00763">
    <property type="entry name" value="THF_DHG_CYH"/>
    <property type="match status" value="1"/>
</dbReference>
<dbReference type="EMBL" id="LCDG01000003">
    <property type="protein sequence ID" value="KKS48085.1"/>
    <property type="molecule type" value="Genomic_DNA"/>
</dbReference>
<feature type="domain" description="Tetrahydrofolate dehydrogenase/cyclohydrolase NAD(P)-binding" evidence="10">
    <location>
        <begin position="131"/>
        <end position="266"/>
    </location>
</feature>
<evidence type="ECO:0000256" key="1">
    <source>
        <dbReference type="ARBA" id="ARBA00004777"/>
    </source>
</evidence>
<dbReference type="InterPro" id="IPR036291">
    <property type="entry name" value="NAD(P)-bd_dom_sf"/>
</dbReference>
<accession>A0A0G0ZH90</accession>
<evidence type="ECO:0000256" key="5">
    <source>
        <dbReference type="ARBA" id="ARBA00022857"/>
    </source>
</evidence>
<dbReference type="PANTHER" id="PTHR48099:SF5">
    <property type="entry name" value="C-1-TETRAHYDROFOLATE SYNTHASE, CYTOPLASMIC"/>
    <property type="match status" value="1"/>
</dbReference>
<dbReference type="PATRIC" id="fig|1618756.3.peg.282"/>
<dbReference type="PANTHER" id="PTHR48099">
    <property type="entry name" value="C-1-TETRAHYDROFOLATE SYNTHASE, CYTOPLASMIC-RELATED"/>
    <property type="match status" value="1"/>
</dbReference>
<reference evidence="11 12" key="1">
    <citation type="journal article" date="2015" name="Nature">
        <title>rRNA introns, odd ribosomes, and small enigmatic genomes across a large radiation of phyla.</title>
        <authorList>
            <person name="Brown C.T."/>
            <person name="Hug L.A."/>
            <person name="Thomas B.C."/>
            <person name="Sharon I."/>
            <person name="Castelle C.J."/>
            <person name="Singh A."/>
            <person name="Wilkins M.J."/>
            <person name="Williams K.H."/>
            <person name="Banfield J.F."/>
        </authorList>
    </citation>
    <scope>NUCLEOTIDE SEQUENCE [LARGE SCALE GENOMIC DNA]</scope>
</reference>
<dbReference type="InterPro" id="IPR020630">
    <property type="entry name" value="THF_DH/CycHdrlase_cat_dom"/>
</dbReference>
<comment type="pathway">
    <text evidence="1">One-carbon metabolism; tetrahydrofolate interconversion.</text>
</comment>
<dbReference type="GO" id="GO:0004477">
    <property type="term" value="F:methenyltetrahydrofolate cyclohydrolase activity"/>
    <property type="evidence" value="ECO:0007669"/>
    <property type="project" value="TreeGrafter"/>
</dbReference>
<protein>
    <submittedName>
        <fullName evidence="11">Uncharacterized protein</fullName>
    </submittedName>
</protein>
<dbReference type="SUPFAM" id="SSF53223">
    <property type="entry name" value="Aminoacid dehydrogenase-like, N-terminal domain"/>
    <property type="match status" value="1"/>
</dbReference>
<evidence type="ECO:0000259" key="9">
    <source>
        <dbReference type="Pfam" id="PF00763"/>
    </source>
</evidence>
<proteinExistence type="predicted"/>
<dbReference type="Pfam" id="PF02882">
    <property type="entry name" value="THF_DHG_CYH_C"/>
    <property type="match status" value="1"/>
</dbReference>